<dbReference type="Gene3D" id="3.40.50.150">
    <property type="entry name" value="Vaccinia Virus protein VP39"/>
    <property type="match status" value="1"/>
</dbReference>
<gene>
    <name evidence="2" type="ORF">D9615_002260</name>
</gene>
<sequence length="160" mass="18875">MFEHMKNYQVMFQKVSTWLRPKLSPAARADDALLFIQVFCHRSMPYHFEEGDGWMAQNFFSGGTMPSHDLFYFSPLSYNVSLASYTLRDHPQTYFQSDLTLTRSWYINGMHYSRTLEDWLKLQDKNGKGITHPFGYRKWMCSTDAALHLTRDRRPRGTAK</sequence>
<evidence type="ECO:0000313" key="3">
    <source>
        <dbReference type="Proteomes" id="UP000565441"/>
    </source>
</evidence>
<dbReference type="PANTHER" id="PTHR43832">
    <property type="match status" value="1"/>
</dbReference>
<evidence type="ECO:0000313" key="2">
    <source>
        <dbReference type="EMBL" id="KAF5385848.1"/>
    </source>
</evidence>
<accession>A0A8H5HM25</accession>
<dbReference type="SUPFAM" id="SSF53335">
    <property type="entry name" value="S-adenosyl-L-methionine-dependent methyltransferases"/>
    <property type="match status" value="1"/>
</dbReference>
<comment type="caution">
    <text evidence="2">The sequence shown here is derived from an EMBL/GenBank/DDBJ whole genome shotgun (WGS) entry which is preliminary data.</text>
</comment>
<dbReference type="Proteomes" id="UP000565441">
    <property type="component" value="Unassembled WGS sequence"/>
</dbReference>
<evidence type="ECO:0000256" key="1">
    <source>
        <dbReference type="ARBA" id="ARBA00010815"/>
    </source>
</evidence>
<reference evidence="2 3" key="1">
    <citation type="journal article" date="2020" name="ISME J.">
        <title>Uncovering the hidden diversity of litter-decomposition mechanisms in mushroom-forming fungi.</title>
        <authorList>
            <person name="Floudas D."/>
            <person name="Bentzer J."/>
            <person name="Ahren D."/>
            <person name="Johansson T."/>
            <person name="Persson P."/>
            <person name="Tunlid A."/>
        </authorList>
    </citation>
    <scope>NUCLEOTIDE SEQUENCE [LARGE SCALE GENOMIC DNA]</scope>
    <source>
        <strain evidence="2 3">CBS 661.87</strain>
    </source>
</reference>
<dbReference type="EMBL" id="JAACJP010000003">
    <property type="protein sequence ID" value="KAF5385848.1"/>
    <property type="molecule type" value="Genomic_DNA"/>
</dbReference>
<dbReference type="PANTHER" id="PTHR43832:SF1">
    <property type="entry name" value="S-ADENOSYL-L-METHIONINE-DEPENDENT METHYLTRANSFERASES SUPERFAMILY PROTEIN"/>
    <property type="match status" value="1"/>
</dbReference>
<keyword evidence="3" id="KW-1185">Reference proteome</keyword>
<name>A0A8H5HM25_9AGAR</name>
<dbReference type="OrthoDB" id="506498at2759"/>
<protein>
    <submittedName>
        <fullName evidence="2">Uncharacterized protein</fullName>
    </submittedName>
</protein>
<organism evidence="2 3">
    <name type="scientific">Tricholomella constricta</name>
    <dbReference type="NCBI Taxonomy" id="117010"/>
    <lineage>
        <taxon>Eukaryota</taxon>
        <taxon>Fungi</taxon>
        <taxon>Dikarya</taxon>
        <taxon>Basidiomycota</taxon>
        <taxon>Agaricomycotina</taxon>
        <taxon>Agaricomycetes</taxon>
        <taxon>Agaricomycetidae</taxon>
        <taxon>Agaricales</taxon>
        <taxon>Tricholomatineae</taxon>
        <taxon>Lyophyllaceae</taxon>
        <taxon>Tricholomella</taxon>
    </lineage>
</organism>
<proteinExistence type="inferred from homology"/>
<dbReference type="InterPro" id="IPR029063">
    <property type="entry name" value="SAM-dependent_MTases_sf"/>
</dbReference>
<comment type="similarity">
    <text evidence="1">Belongs to the CFA/CMAS family.</text>
</comment>
<dbReference type="AlphaFoldDB" id="A0A8H5HM25"/>